<feature type="transmembrane region" description="Helical" evidence="10">
    <location>
        <begin position="215"/>
        <end position="235"/>
    </location>
</feature>
<evidence type="ECO:0000313" key="14">
    <source>
        <dbReference type="Proteomes" id="UP001590950"/>
    </source>
</evidence>
<organism evidence="13 14">
    <name type="scientific">Stereocaulon virgatum</name>
    <dbReference type="NCBI Taxonomy" id="373712"/>
    <lineage>
        <taxon>Eukaryota</taxon>
        <taxon>Fungi</taxon>
        <taxon>Dikarya</taxon>
        <taxon>Ascomycota</taxon>
        <taxon>Pezizomycotina</taxon>
        <taxon>Lecanoromycetes</taxon>
        <taxon>OSLEUM clade</taxon>
        <taxon>Lecanoromycetidae</taxon>
        <taxon>Lecanorales</taxon>
        <taxon>Lecanorineae</taxon>
        <taxon>Stereocaulaceae</taxon>
        <taxon>Stereocaulon</taxon>
    </lineage>
</organism>
<evidence type="ECO:0000256" key="10">
    <source>
        <dbReference type="RuleBase" id="RU365028"/>
    </source>
</evidence>
<evidence type="ECO:0000256" key="7">
    <source>
        <dbReference type="ARBA" id="ARBA00022989"/>
    </source>
</evidence>
<protein>
    <recommendedName>
        <fullName evidence="10">Vacuolar calcium ion transporter</fullName>
    </recommendedName>
</protein>
<keyword evidence="3 10" id="KW-0813">Transport</keyword>
<evidence type="ECO:0000256" key="3">
    <source>
        <dbReference type="ARBA" id="ARBA00022448"/>
    </source>
</evidence>
<dbReference type="PANTHER" id="PTHR31503">
    <property type="entry name" value="VACUOLAR CALCIUM ION TRANSPORTER"/>
    <property type="match status" value="1"/>
</dbReference>
<feature type="compositionally biased region" description="Basic and acidic residues" evidence="11">
    <location>
        <begin position="150"/>
        <end position="161"/>
    </location>
</feature>
<evidence type="ECO:0000256" key="2">
    <source>
        <dbReference type="ARBA" id="ARBA00008170"/>
    </source>
</evidence>
<reference evidence="13 14" key="1">
    <citation type="submission" date="2024-09" db="EMBL/GenBank/DDBJ databases">
        <title>Rethinking Asexuality: The Enigmatic Case of Functional Sexual Genes in Lepraria (Stereocaulaceae).</title>
        <authorList>
            <person name="Doellman M."/>
            <person name="Sun Y."/>
            <person name="Barcenas-Pena A."/>
            <person name="Lumbsch H.T."/>
            <person name="Grewe F."/>
        </authorList>
    </citation>
    <scope>NUCLEOTIDE SEQUENCE [LARGE SCALE GENOMIC DNA]</scope>
    <source>
        <strain evidence="13 14">Mercado 3170</strain>
    </source>
</reference>
<sequence length="596" mass="64748">MHKYRAAARRDAWYDNDDDPPNYNPFRKIQRRRHKVSSDGDVENGTTRSLTGFASESNALGFQETNRRSQIPHGPSHADTMPPSSPINRSPVDAIPDAKNETMDERQTGGSQDTATTKTSGTKLGSAHSNSIVNGEATRNRIPGFFGRFRKSDEEKDEKKEMKRKGRSASWLKRDKQTFTAMGQLRATILNSWINVLLIFVPIGIAVNYTNIPKVAVFVINFIAIIPLAAMLSYATEEIALRTGETIGGLLNATFGNAVELIVSILALVKNEVDIVQESLIGSILSNLLLVMGMCFFFGGLNRVEQHFNVTVAQTASSLLALAVGSLIIPAAFQAWADGTQATKSSRITQISRGTAILLLVVYGAYLVFQLKTHAAMYNAPSPKVEKRRTKVEEGDAKKRIVAVGANVSATMGGAAAQENPSREPEEEGEQPQLSKWVALFTLAASTALVAICAEFMVDSINAITENGTVSRTFVGLILLPIVGNAAEHATAVTVACKDKMDLAIGVAVGSSMQIALLVIPFVVVLGWILGNDRMNLAFDGFQIAVLFVAILLVNYLIQDGKSHWLEGVLLQILYLIIAITAWFYPPDNPATLNTR</sequence>
<feature type="domain" description="Sodium/calcium exchanger membrane region" evidence="12">
    <location>
        <begin position="439"/>
        <end position="583"/>
    </location>
</feature>
<keyword evidence="4 10" id="KW-0109">Calcium transport</keyword>
<comment type="subcellular location">
    <subcellularLocation>
        <location evidence="1">Endomembrane system</location>
        <topology evidence="1">Multi-pass membrane protein</topology>
    </subcellularLocation>
    <subcellularLocation>
        <location evidence="10">Vacuole membrane</location>
    </subcellularLocation>
</comment>
<feature type="compositionally biased region" description="Polar residues" evidence="11">
    <location>
        <begin position="108"/>
        <end position="133"/>
    </location>
</feature>
<keyword evidence="10" id="KW-0050">Antiport</keyword>
<evidence type="ECO:0000256" key="5">
    <source>
        <dbReference type="ARBA" id="ARBA00022692"/>
    </source>
</evidence>
<dbReference type="InterPro" id="IPR004713">
    <property type="entry name" value="CaH_exchang"/>
</dbReference>
<feature type="region of interest" description="Disordered" evidence="11">
    <location>
        <begin position="1"/>
        <end position="169"/>
    </location>
</feature>
<dbReference type="NCBIfam" id="TIGR00378">
    <property type="entry name" value="cax"/>
    <property type="match status" value="1"/>
</dbReference>
<accession>A0ABR4A225</accession>
<evidence type="ECO:0000256" key="6">
    <source>
        <dbReference type="ARBA" id="ARBA00022837"/>
    </source>
</evidence>
<feature type="domain" description="Sodium/calcium exchanger membrane region" evidence="12">
    <location>
        <begin position="215"/>
        <end position="371"/>
    </location>
</feature>
<feature type="transmembrane region" description="Helical" evidence="10">
    <location>
        <begin position="565"/>
        <end position="585"/>
    </location>
</feature>
<dbReference type="InterPro" id="IPR044880">
    <property type="entry name" value="NCX_ion-bd_dom_sf"/>
</dbReference>
<feature type="transmembrane region" description="Helical" evidence="10">
    <location>
        <begin position="503"/>
        <end position="529"/>
    </location>
</feature>
<dbReference type="PANTHER" id="PTHR31503:SF20">
    <property type="entry name" value="CA(2+)_H(+) EXCHANGER, PUTATIVE (EUROFUNG)-RELATED"/>
    <property type="match status" value="1"/>
</dbReference>
<comment type="function">
    <text evidence="10">Has a role in promoting intracellular calcium ion sequestration via the exchange of calcium ions for hydrogen ions across the vacuolar membrane. Involved also in manganese ion homeostasis via its uptake into the vacuole.</text>
</comment>
<name>A0ABR4A225_9LECA</name>
<comment type="caution">
    <text evidence="13">The sequence shown here is derived from an EMBL/GenBank/DDBJ whole genome shotgun (WGS) entry which is preliminary data.</text>
</comment>
<dbReference type="EMBL" id="JBEFKJ010000023">
    <property type="protein sequence ID" value="KAL2040002.1"/>
    <property type="molecule type" value="Genomic_DNA"/>
</dbReference>
<keyword evidence="6 10" id="KW-0106">Calcium</keyword>
<feature type="transmembrane region" description="Helical" evidence="10">
    <location>
        <begin position="247"/>
        <end position="268"/>
    </location>
</feature>
<keyword evidence="7 10" id="KW-1133">Transmembrane helix</keyword>
<evidence type="ECO:0000256" key="8">
    <source>
        <dbReference type="ARBA" id="ARBA00023065"/>
    </source>
</evidence>
<keyword evidence="14" id="KW-1185">Reference proteome</keyword>
<dbReference type="InterPro" id="IPR004798">
    <property type="entry name" value="CAX-like"/>
</dbReference>
<evidence type="ECO:0000256" key="9">
    <source>
        <dbReference type="ARBA" id="ARBA00023136"/>
    </source>
</evidence>
<feature type="transmembrane region" description="Helical" evidence="10">
    <location>
        <begin position="541"/>
        <end position="558"/>
    </location>
</feature>
<feature type="transmembrane region" description="Helical" evidence="10">
    <location>
        <begin position="280"/>
        <end position="301"/>
    </location>
</feature>
<feature type="compositionally biased region" description="Polar residues" evidence="11">
    <location>
        <begin position="44"/>
        <end position="64"/>
    </location>
</feature>
<evidence type="ECO:0000313" key="13">
    <source>
        <dbReference type="EMBL" id="KAL2040002.1"/>
    </source>
</evidence>
<evidence type="ECO:0000256" key="4">
    <source>
        <dbReference type="ARBA" id="ARBA00022568"/>
    </source>
</evidence>
<feature type="compositionally biased region" description="Basic and acidic residues" evidence="11">
    <location>
        <begin position="96"/>
        <end position="107"/>
    </location>
</feature>
<evidence type="ECO:0000256" key="1">
    <source>
        <dbReference type="ARBA" id="ARBA00004127"/>
    </source>
</evidence>
<feature type="transmembrane region" description="Helical" evidence="10">
    <location>
        <begin position="470"/>
        <end position="491"/>
    </location>
</feature>
<keyword evidence="8 10" id="KW-0406">Ion transport</keyword>
<keyword evidence="9 10" id="KW-0472">Membrane</keyword>
<feature type="transmembrane region" description="Helical" evidence="10">
    <location>
        <begin position="437"/>
        <end position="458"/>
    </location>
</feature>
<evidence type="ECO:0000256" key="11">
    <source>
        <dbReference type="SAM" id="MobiDB-lite"/>
    </source>
</evidence>
<dbReference type="Gene3D" id="1.20.1420.30">
    <property type="entry name" value="NCX, central ion-binding region"/>
    <property type="match status" value="2"/>
</dbReference>
<keyword evidence="10" id="KW-0926">Vacuole</keyword>
<feature type="transmembrane region" description="Helical" evidence="10">
    <location>
        <begin position="189"/>
        <end position="209"/>
    </location>
</feature>
<dbReference type="Proteomes" id="UP001590950">
    <property type="component" value="Unassembled WGS sequence"/>
</dbReference>
<gene>
    <name evidence="13" type="ORF">N7G274_007405</name>
</gene>
<evidence type="ECO:0000259" key="12">
    <source>
        <dbReference type="Pfam" id="PF01699"/>
    </source>
</evidence>
<keyword evidence="5 10" id="KW-0812">Transmembrane</keyword>
<dbReference type="Pfam" id="PF01699">
    <property type="entry name" value="Na_Ca_ex"/>
    <property type="match status" value="2"/>
</dbReference>
<proteinExistence type="inferred from homology"/>
<dbReference type="InterPro" id="IPR004837">
    <property type="entry name" value="NaCa_Exmemb"/>
</dbReference>
<feature type="transmembrane region" description="Helical" evidence="10">
    <location>
        <begin position="351"/>
        <end position="369"/>
    </location>
</feature>
<comment type="similarity">
    <text evidence="2 10">Belongs to the Ca(2+):cation antiporter (CaCA) (TC 2.A.19) family.</text>
</comment>
<feature type="transmembrane region" description="Helical" evidence="10">
    <location>
        <begin position="308"/>
        <end position="331"/>
    </location>
</feature>